<dbReference type="OrthoDB" id="1706970at2"/>
<dbReference type="PANTHER" id="PTHR40044">
    <property type="entry name" value="INTEGRAL MEMBRANE PROTEIN-RELATED"/>
    <property type="match status" value="1"/>
</dbReference>
<keyword evidence="1" id="KW-1133">Transmembrane helix</keyword>
<evidence type="ECO:0000256" key="1">
    <source>
        <dbReference type="SAM" id="Phobius"/>
    </source>
</evidence>
<dbReference type="InterPro" id="IPR010387">
    <property type="entry name" value="QueT"/>
</dbReference>
<evidence type="ECO:0000313" key="3">
    <source>
        <dbReference type="Proteomes" id="UP000030595"/>
    </source>
</evidence>
<proteinExistence type="predicted"/>
<feature type="transmembrane region" description="Helical" evidence="1">
    <location>
        <begin position="38"/>
        <end position="59"/>
    </location>
</feature>
<feature type="transmembrane region" description="Helical" evidence="1">
    <location>
        <begin position="71"/>
        <end position="92"/>
    </location>
</feature>
<dbReference type="EMBL" id="JPVQ01000001">
    <property type="protein sequence ID" value="KGR92412.1"/>
    <property type="molecule type" value="Genomic_DNA"/>
</dbReference>
<dbReference type="Gene3D" id="1.10.1760.20">
    <property type="match status" value="1"/>
</dbReference>
<dbReference type="RefSeq" id="WP_036171083.1">
    <property type="nucleotide sequence ID" value="NZ_AVCZ01000001.1"/>
</dbReference>
<evidence type="ECO:0000313" key="2">
    <source>
        <dbReference type="EMBL" id="KGR92412.1"/>
    </source>
</evidence>
<dbReference type="PIRSF" id="PIRSF031501">
    <property type="entry name" value="QueT"/>
    <property type="match status" value="1"/>
</dbReference>
<keyword evidence="3" id="KW-1185">Reference proteome</keyword>
<feature type="transmembrane region" description="Helical" evidence="1">
    <location>
        <begin position="6"/>
        <end position="26"/>
    </location>
</feature>
<sequence length="167" mass="18910">MKTKFIATIGLVAALYVAITFLIAPFGFGEIQFRVSEILNHLVAFNPLYMTGVVIGVFIANLFSPLGLYDLVFGVGHSIITLAIFIFICKFVKNIWARLIINTFLFTFTMFIITIDLHLAYDIPWGLFLWTWFTCAVGEFVVLAVGAPIMYLLNKRLNFKDLIKNRG</sequence>
<dbReference type="PANTHER" id="PTHR40044:SF1">
    <property type="entry name" value="INTEGRAL MEMBRANE PROTEIN"/>
    <property type="match status" value="1"/>
</dbReference>
<keyword evidence="1" id="KW-0472">Membrane</keyword>
<dbReference type="eggNOG" id="COG4708">
    <property type="taxonomic scope" value="Bacteria"/>
</dbReference>
<accession>A0A0A3JZK7</accession>
<keyword evidence="1" id="KW-0812">Transmembrane</keyword>
<feature type="transmembrane region" description="Helical" evidence="1">
    <location>
        <begin position="99"/>
        <end position="121"/>
    </location>
</feature>
<dbReference type="Proteomes" id="UP000030595">
    <property type="component" value="Unassembled WGS sequence"/>
</dbReference>
<name>A0A0A3JZK7_9BACL</name>
<dbReference type="Pfam" id="PF06177">
    <property type="entry name" value="QueT"/>
    <property type="match status" value="1"/>
</dbReference>
<comment type="caution">
    <text evidence="2">The sequence shown here is derived from an EMBL/GenBank/DDBJ whole genome shotgun (WGS) entry which is preliminary data.</text>
</comment>
<reference evidence="2 3" key="1">
    <citation type="submission" date="2014-02" db="EMBL/GenBank/DDBJ databases">
        <title>Draft genome sequence of Lysinibacillus massiliensis CCUG 49529.</title>
        <authorList>
            <person name="Zhang F."/>
            <person name="Wang G."/>
            <person name="Zhang L."/>
        </authorList>
    </citation>
    <scope>NUCLEOTIDE SEQUENCE [LARGE SCALE GENOMIC DNA]</scope>
    <source>
        <strain evidence="2 3">CCUG 49529</strain>
    </source>
</reference>
<feature type="transmembrane region" description="Helical" evidence="1">
    <location>
        <begin position="127"/>
        <end position="153"/>
    </location>
</feature>
<dbReference type="AlphaFoldDB" id="A0A0A3JZK7"/>
<organism evidence="2 3">
    <name type="scientific">Ureibacillus massiliensis 4400831 = CIP 108448 = CCUG 49529</name>
    <dbReference type="NCBI Taxonomy" id="1211035"/>
    <lineage>
        <taxon>Bacteria</taxon>
        <taxon>Bacillati</taxon>
        <taxon>Bacillota</taxon>
        <taxon>Bacilli</taxon>
        <taxon>Bacillales</taxon>
        <taxon>Caryophanaceae</taxon>
        <taxon>Ureibacillus</taxon>
    </lineage>
</organism>
<gene>
    <name evidence="2" type="ORF">CD30_00965</name>
</gene>
<protein>
    <submittedName>
        <fullName evidence="2">Membrane protein</fullName>
    </submittedName>
</protein>